<evidence type="ECO:0008006" key="3">
    <source>
        <dbReference type="Google" id="ProtNLM"/>
    </source>
</evidence>
<dbReference type="RefSeq" id="WP_110768246.1">
    <property type="nucleotide sequence ID" value="NZ_RBUI01000126.1"/>
</dbReference>
<accession>A0A7Z6URJ0</accession>
<proteinExistence type="predicted"/>
<dbReference type="AlphaFoldDB" id="A0A7Z6URJ0"/>
<organism evidence="1 2">
    <name type="scientific">Pseudomonas savastanoi pv. phaseolicola</name>
    <name type="common">Pseudomonas syringae pv. phaseolicola</name>
    <dbReference type="NCBI Taxonomy" id="319"/>
    <lineage>
        <taxon>Bacteria</taxon>
        <taxon>Pseudomonadati</taxon>
        <taxon>Pseudomonadota</taxon>
        <taxon>Gammaproteobacteria</taxon>
        <taxon>Pseudomonadales</taxon>
        <taxon>Pseudomonadaceae</taxon>
        <taxon>Pseudomonas</taxon>
    </lineage>
</organism>
<reference evidence="1 2" key="1">
    <citation type="submission" date="2018-08" db="EMBL/GenBank/DDBJ databases">
        <title>Recombination of ecologically and evolutionarily significant loci maintains genetic cohesion in the Pseudomonas syringae species complex.</title>
        <authorList>
            <person name="Dillon M."/>
            <person name="Thakur S."/>
            <person name="Almeida R.N.D."/>
            <person name="Weir B.S."/>
            <person name="Guttman D.S."/>
        </authorList>
    </citation>
    <scope>NUCLEOTIDE SEQUENCE [LARGE SCALE GENOMIC DNA]</scope>
    <source>
        <strain evidence="1 2">1449B</strain>
    </source>
</reference>
<evidence type="ECO:0000313" key="2">
    <source>
        <dbReference type="Proteomes" id="UP000267078"/>
    </source>
</evidence>
<name>A0A7Z6URJ0_PSESH</name>
<evidence type="ECO:0000313" key="1">
    <source>
        <dbReference type="EMBL" id="RMU85827.1"/>
    </source>
</evidence>
<dbReference type="EMBL" id="RBUI01000126">
    <property type="protein sequence ID" value="RMU85827.1"/>
    <property type="molecule type" value="Genomic_DNA"/>
</dbReference>
<protein>
    <recommendedName>
        <fullName evidence="3">Antitoxin Xre/MbcA/ParS-like toxin-binding domain-containing protein</fullName>
    </recommendedName>
</protein>
<dbReference type="Proteomes" id="UP000267078">
    <property type="component" value="Unassembled WGS sequence"/>
</dbReference>
<sequence length="135" mass="15040">MNPQLQAQVLEIMGAPQGKPLDTFIREGMPLVALEHLAQHGVSAVAVGVLTSRTLYRRCVKREQLSRAEGDRLYRVSMIFLRSEQVFGHPDKACLWLSTVHSFLDGMTAWEAVATTPGYASLLDSLERIHQGFFA</sequence>
<gene>
    <name evidence="1" type="ORF">ALP21_101806</name>
</gene>
<comment type="caution">
    <text evidence="1">The sequence shown here is derived from an EMBL/GenBank/DDBJ whole genome shotgun (WGS) entry which is preliminary data.</text>
</comment>